<sequence length="504" mass="56329">MRGLKVSAGKAVNPPNKETVELGEEKKGEFRVEEKVPHVDIVGELNEQVTGGTVYQEDKKRKTLRIGKKRTTNTEALVKDVKKKFTYPRPHHIQTKVGSPMDFQATLNGDQSSKLPNGDFEARARHVPMKGRLFRHSDHSNEQESIKKPITDKRKSRLGLPAIEPESLGTKIPPQHPKIVLKKRTDPRPVMSPLKFPFFSSDTLDEISWSEFTRDPENEGITDSHLQSSPGMLFDKSMPAIALISPPNVENLQTNEDGVATKSRTNENVELEPLPLTCKEIRSPSTHQPLSRYSDLSRGGLKDGRDEVTKPLRLNFKGRSLDAESIDLPQPSADLAQSKIQPDTVNPASSGRKFLRPKLSPIPEAVPIPLSSADKRIRLMGTHDKKGDGKEEGSTMSSTSEVAMQNQRFSKLPTDRGVTVQHKRIEEHVQTPKPDYLRVYQSPQSRHRQKPVLGSVNNPHELVVHARSQPREQPESASQQHSKPTSSKQSLPDSHAKPSSHRND</sequence>
<feature type="compositionally biased region" description="Polar residues" evidence="1">
    <location>
        <begin position="394"/>
        <end position="409"/>
    </location>
</feature>
<name>A0ABR4QGR5_9CEST</name>
<feature type="compositionally biased region" description="Basic and acidic residues" evidence="1">
    <location>
        <begin position="135"/>
        <end position="153"/>
    </location>
</feature>
<feature type="region of interest" description="Disordered" evidence="1">
    <location>
        <begin position="87"/>
        <end position="118"/>
    </location>
</feature>
<evidence type="ECO:0000256" key="1">
    <source>
        <dbReference type="SAM" id="MobiDB-lite"/>
    </source>
</evidence>
<feature type="compositionally biased region" description="Polar residues" evidence="1">
    <location>
        <begin position="248"/>
        <end position="268"/>
    </location>
</feature>
<feature type="compositionally biased region" description="Polar residues" evidence="1">
    <location>
        <begin position="338"/>
        <end position="349"/>
    </location>
</feature>
<dbReference type="Proteomes" id="UP001651158">
    <property type="component" value="Unassembled WGS sequence"/>
</dbReference>
<feature type="region of interest" description="Disordered" evidence="1">
    <location>
        <begin position="246"/>
        <end position="306"/>
    </location>
</feature>
<keyword evidence="3" id="KW-1185">Reference proteome</keyword>
<gene>
    <name evidence="2" type="ORF">TcWFU_003801</name>
</gene>
<evidence type="ECO:0000313" key="2">
    <source>
        <dbReference type="EMBL" id="KAL5108777.1"/>
    </source>
</evidence>
<comment type="caution">
    <text evidence="2">The sequence shown here is derived from an EMBL/GenBank/DDBJ whole genome shotgun (WGS) entry which is preliminary data.</text>
</comment>
<feature type="region of interest" description="Disordered" evidence="1">
    <location>
        <begin position="1"/>
        <end position="22"/>
    </location>
</feature>
<feature type="compositionally biased region" description="Basic and acidic residues" evidence="1">
    <location>
        <begin position="381"/>
        <end position="393"/>
    </location>
</feature>
<accession>A0ABR4QGR5</accession>
<feature type="region of interest" description="Disordered" evidence="1">
    <location>
        <begin position="131"/>
        <end position="185"/>
    </location>
</feature>
<organism evidence="2 3">
    <name type="scientific">Taenia crassiceps</name>
    <dbReference type="NCBI Taxonomy" id="6207"/>
    <lineage>
        <taxon>Eukaryota</taxon>
        <taxon>Metazoa</taxon>
        <taxon>Spiralia</taxon>
        <taxon>Lophotrochozoa</taxon>
        <taxon>Platyhelminthes</taxon>
        <taxon>Cestoda</taxon>
        <taxon>Eucestoda</taxon>
        <taxon>Cyclophyllidea</taxon>
        <taxon>Taeniidae</taxon>
        <taxon>Taenia</taxon>
    </lineage>
</organism>
<reference evidence="2 3" key="1">
    <citation type="journal article" date="2022" name="Front. Cell. Infect. Microbiol.">
        <title>The Genomes of Two Strains of Taenia crassiceps the Animal Model for the Study of Human Cysticercosis.</title>
        <authorList>
            <person name="Bobes R.J."/>
            <person name="Estrada K."/>
            <person name="Rios-Valencia D.G."/>
            <person name="Calderon-Gallegos A."/>
            <person name="de la Torre P."/>
            <person name="Carrero J.C."/>
            <person name="Sanchez-Flores A."/>
            <person name="Laclette J.P."/>
        </authorList>
    </citation>
    <scope>NUCLEOTIDE SEQUENCE [LARGE SCALE GENOMIC DNA]</scope>
    <source>
        <strain evidence="2">WFUcys</strain>
    </source>
</reference>
<evidence type="ECO:0000313" key="3">
    <source>
        <dbReference type="Proteomes" id="UP001651158"/>
    </source>
</evidence>
<protein>
    <submittedName>
        <fullName evidence="2">Uncharacterized protein</fullName>
    </submittedName>
</protein>
<feature type="compositionally biased region" description="Polar residues" evidence="1">
    <location>
        <begin position="105"/>
        <end position="115"/>
    </location>
</feature>
<feature type="compositionally biased region" description="Polar residues" evidence="1">
    <location>
        <begin position="475"/>
        <end position="492"/>
    </location>
</feature>
<feature type="region of interest" description="Disordered" evidence="1">
    <location>
        <begin position="333"/>
        <end position="367"/>
    </location>
</feature>
<proteinExistence type="predicted"/>
<feature type="region of interest" description="Disordered" evidence="1">
    <location>
        <begin position="381"/>
        <end position="504"/>
    </location>
</feature>
<dbReference type="EMBL" id="JAKROA010000003">
    <property type="protein sequence ID" value="KAL5108777.1"/>
    <property type="molecule type" value="Genomic_DNA"/>
</dbReference>